<evidence type="ECO:0000313" key="1">
    <source>
        <dbReference type="EMBL" id="CSA31151.1"/>
    </source>
</evidence>
<gene>
    <name evidence="1" type="ORF">ERS013165_01276</name>
</gene>
<dbReference type="Proteomes" id="UP000044806">
    <property type="component" value="Unassembled WGS sequence"/>
</dbReference>
<accession>A0A655PWY0</accession>
<evidence type="ECO:0000313" key="2">
    <source>
        <dbReference type="Proteomes" id="UP000044806"/>
    </source>
</evidence>
<reference evidence="1 2" key="1">
    <citation type="submission" date="2015-07" db="EMBL/GenBank/DDBJ databases">
        <authorList>
            <consortium name="Pathogen Informatics"/>
        </authorList>
    </citation>
    <scope>NUCLEOTIDE SEQUENCE [LARGE SCALE GENOMIC DNA]</scope>
    <source>
        <strain evidence="1 2">A51</strain>
    </source>
</reference>
<sequence>MAFTNASLSPSCSVEVCAFISSAATVKETAAAAKMEHTTPKIEPLLVISSTAKIEPGDAGDTRPALNTVSVNTPVIPPAIAAKIRRGFIRM</sequence>
<organism evidence="1 2">
    <name type="scientific">Vibrio cholerae</name>
    <dbReference type="NCBI Taxonomy" id="666"/>
    <lineage>
        <taxon>Bacteria</taxon>
        <taxon>Pseudomonadati</taxon>
        <taxon>Pseudomonadota</taxon>
        <taxon>Gammaproteobacteria</taxon>
        <taxon>Vibrionales</taxon>
        <taxon>Vibrionaceae</taxon>
        <taxon>Vibrio</taxon>
    </lineage>
</organism>
<dbReference type="EMBL" id="CWOW01000005">
    <property type="protein sequence ID" value="CSA31151.1"/>
    <property type="molecule type" value="Genomic_DNA"/>
</dbReference>
<dbReference type="AlphaFoldDB" id="A0A655PWY0"/>
<proteinExistence type="predicted"/>
<name>A0A655PWY0_VIBCL</name>
<protein>
    <submittedName>
        <fullName evidence="1">Uncharacterized protein</fullName>
    </submittedName>
</protein>